<keyword evidence="3" id="KW-1185">Reference proteome</keyword>
<protein>
    <submittedName>
        <fullName evidence="2">Uncharacterized protein</fullName>
    </submittedName>
</protein>
<organism evidence="2 3">
    <name type="scientific">Imshaugia aleurites</name>
    <dbReference type="NCBI Taxonomy" id="172621"/>
    <lineage>
        <taxon>Eukaryota</taxon>
        <taxon>Fungi</taxon>
        <taxon>Dikarya</taxon>
        <taxon>Ascomycota</taxon>
        <taxon>Pezizomycotina</taxon>
        <taxon>Lecanoromycetes</taxon>
        <taxon>OSLEUM clade</taxon>
        <taxon>Lecanoromycetidae</taxon>
        <taxon>Lecanorales</taxon>
        <taxon>Lecanorineae</taxon>
        <taxon>Parmeliaceae</taxon>
        <taxon>Imshaugia</taxon>
    </lineage>
</organism>
<feature type="compositionally biased region" description="Basic and acidic residues" evidence="1">
    <location>
        <begin position="406"/>
        <end position="416"/>
    </location>
</feature>
<comment type="caution">
    <text evidence="2">The sequence shown here is derived from an EMBL/GenBank/DDBJ whole genome shotgun (WGS) entry which is preliminary data.</text>
</comment>
<dbReference type="EMBL" id="CAJPDT010000029">
    <property type="protein sequence ID" value="CAF9921880.1"/>
    <property type="molecule type" value="Genomic_DNA"/>
</dbReference>
<accession>A0A8H3II95</accession>
<sequence>MTMEATSTETEARGFLTTVEEIHCHKARIFSLLATRPVIRAWKDAICDGTVYLGQVHLPKSYADRYFGVSVKDISLTAFKEVVLDAEGKETERSQCHISLAQRKASEFLIVTFSNDHDTVALLPHKSYWPTEEEESAAEEGAFSDQISASTLAAYSFSITLLLANIEEIKRITLNPMHPTTTLFQIGLDGRIPKASTPEAIMARASEQQATSSILDSPIGEETALRNMHKAFTNRVTSMKIDFLDYQPLLQGFKIVISSSEKFPDGLEVVINHSAGRLRGPMNNDGHHLEHADYLFYSIKENLKVALFVPRRLIPEAWFEMPDPPQLPELSDSGSSVSNGTFLFQLDEAGKWVNKVYNIICDYPPESPTPAENMQKTWEKALPWPEIKAQSKGPPSKDPSPQEAQEGEKQLSHRYDSGTGGHDAAKPSDSSLTLAHYMEKASLRRP</sequence>
<dbReference type="Proteomes" id="UP000664534">
    <property type="component" value="Unassembled WGS sequence"/>
</dbReference>
<name>A0A8H3II95_9LECA</name>
<evidence type="ECO:0000313" key="3">
    <source>
        <dbReference type="Proteomes" id="UP000664534"/>
    </source>
</evidence>
<evidence type="ECO:0000256" key="1">
    <source>
        <dbReference type="SAM" id="MobiDB-lite"/>
    </source>
</evidence>
<reference evidence="2" key="1">
    <citation type="submission" date="2021-03" db="EMBL/GenBank/DDBJ databases">
        <authorList>
            <person name="Tagirdzhanova G."/>
        </authorList>
    </citation>
    <scope>NUCLEOTIDE SEQUENCE</scope>
</reference>
<dbReference type="OrthoDB" id="5298734at2759"/>
<evidence type="ECO:0000313" key="2">
    <source>
        <dbReference type="EMBL" id="CAF9921880.1"/>
    </source>
</evidence>
<dbReference type="AlphaFoldDB" id="A0A8H3II95"/>
<proteinExistence type="predicted"/>
<feature type="region of interest" description="Disordered" evidence="1">
    <location>
        <begin position="387"/>
        <end position="446"/>
    </location>
</feature>
<feature type="compositionally biased region" description="Basic and acidic residues" evidence="1">
    <location>
        <begin position="437"/>
        <end position="446"/>
    </location>
</feature>
<gene>
    <name evidence="2" type="ORF">IMSHALPRED_005276</name>
</gene>